<dbReference type="PANTHER" id="PTHR42964:SF1">
    <property type="entry name" value="POLYKETIDE BIOSYNTHESIS ENOYL-COA HYDRATASE PKSH-RELATED"/>
    <property type="match status" value="1"/>
</dbReference>
<comment type="similarity">
    <text evidence="1">Belongs to the enoyl-CoA hydratase/isomerase family.</text>
</comment>
<evidence type="ECO:0000313" key="4">
    <source>
        <dbReference type="Proteomes" id="UP001432075"/>
    </source>
</evidence>
<reference evidence="3" key="1">
    <citation type="submission" date="2022-10" db="EMBL/GenBank/DDBJ databases">
        <title>The complete genomes of actinobacterial strains from the NBC collection.</title>
        <authorList>
            <person name="Joergensen T.S."/>
            <person name="Alvarez Arevalo M."/>
            <person name="Sterndorff E.B."/>
            <person name="Faurdal D."/>
            <person name="Vuksanovic O."/>
            <person name="Mourched A.-S."/>
            <person name="Charusanti P."/>
            <person name="Shaw S."/>
            <person name="Blin K."/>
            <person name="Weber T."/>
        </authorList>
    </citation>
    <scope>NUCLEOTIDE SEQUENCE</scope>
    <source>
        <strain evidence="3">NBC_00283</strain>
    </source>
</reference>
<evidence type="ECO:0000256" key="1">
    <source>
        <dbReference type="ARBA" id="ARBA00005254"/>
    </source>
</evidence>
<dbReference type="InterPro" id="IPR001753">
    <property type="entry name" value="Enoyl-CoA_hydra/iso"/>
</dbReference>
<dbReference type="SUPFAM" id="SSF52096">
    <property type="entry name" value="ClpP/crotonase"/>
    <property type="match status" value="1"/>
</dbReference>
<dbReference type="InterPro" id="IPR029045">
    <property type="entry name" value="ClpP/crotonase-like_dom_sf"/>
</dbReference>
<evidence type="ECO:0000313" key="3">
    <source>
        <dbReference type="EMBL" id="WUO50103.1"/>
    </source>
</evidence>
<dbReference type="EMBL" id="CP108057">
    <property type="protein sequence ID" value="WUO50103.1"/>
    <property type="molecule type" value="Genomic_DNA"/>
</dbReference>
<proteinExistence type="inferred from homology"/>
<dbReference type="RefSeq" id="WP_008743703.1">
    <property type="nucleotide sequence ID" value="NZ_BMVE01000010.1"/>
</dbReference>
<sequence>MSAPTIGPDTGPAGAAGPAVLTDQDGPVTRLVINRPHRQNSLTAEDVALLRDALERAAADPRTRAVVLEGSGGSLCTGMDLAELSADDDADAGGEFFDLLRRLTEIPVTVVAAVDGRAVGGGVGLAAACDLVIATERSSFSLPEALWGLLPCNILPFLVRRIGFQRAYAMTLSTASVSAADARLSGLVDEVEGPHGQQLRRLLGRVTKLDRPTVAEAKAYCAGLAPIPDTARAHAGEVFARLLASPVVRTRIDNFVHHQRMPWEG</sequence>
<gene>
    <name evidence="3" type="ORF">OHU17_32060</name>
</gene>
<protein>
    <submittedName>
        <fullName evidence="3">Enoyl-CoA hydratase-related protein</fullName>
    </submittedName>
</protein>
<dbReference type="Proteomes" id="UP001432075">
    <property type="component" value="Chromosome"/>
</dbReference>
<accession>A0ABZ1RTY7</accession>
<keyword evidence="4" id="KW-1185">Reference proteome</keyword>
<dbReference type="CDD" id="cd06558">
    <property type="entry name" value="crotonase-like"/>
    <property type="match status" value="1"/>
</dbReference>
<feature type="compositionally biased region" description="Low complexity" evidence="2">
    <location>
        <begin position="1"/>
        <end position="19"/>
    </location>
</feature>
<dbReference type="InterPro" id="IPR051683">
    <property type="entry name" value="Enoyl-CoA_Hydratase/Isomerase"/>
</dbReference>
<dbReference type="Gene3D" id="3.90.226.10">
    <property type="entry name" value="2-enoyl-CoA Hydratase, Chain A, domain 1"/>
    <property type="match status" value="1"/>
</dbReference>
<dbReference type="Pfam" id="PF00378">
    <property type="entry name" value="ECH_1"/>
    <property type="match status" value="1"/>
</dbReference>
<evidence type="ECO:0000256" key="2">
    <source>
        <dbReference type="SAM" id="MobiDB-lite"/>
    </source>
</evidence>
<name>A0ABZ1RTY7_9ACTN</name>
<organism evidence="3 4">
    <name type="scientific">Streptomyces goshikiensis</name>
    <dbReference type="NCBI Taxonomy" id="1942"/>
    <lineage>
        <taxon>Bacteria</taxon>
        <taxon>Bacillati</taxon>
        <taxon>Actinomycetota</taxon>
        <taxon>Actinomycetes</taxon>
        <taxon>Kitasatosporales</taxon>
        <taxon>Streptomycetaceae</taxon>
        <taxon>Streptomyces</taxon>
    </lineage>
</organism>
<dbReference type="Gene3D" id="6.10.30.40">
    <property type="match status" value="1"/>
</dbReference>
<feature type="region of interest" description="Disordered" evidence="2">
    <location>
        <begin position="1"/>
        <end position="21"/>
    </location>
</feature>
<dbReference type="PANTHER" id="PTHR42964">
    <property type="entry name" value="ENOYL-COA HYDRATASE"/>
    <property type="match status" value="1"/>
</dbReference>